<comment type="caution">
    <text evidence="2">The sequence shown here is derived from an EMBL/GenBank/DDBJ whole genome shotgun (WGS) entry which is preliminary data.</text>
</comment>
<feature type="transmembrane region" description="Helical" evidence="1">
    <location>
        <begin position="134"/>
        <end position="156"/>
    </location>
</feature>
<dbReference type="RefSeq" id="WP_322808365.1">
    <property type="nucleotide sequence ID" value="NZ_JAVBVO010000001.1"/>
</dbReference>
<feature type="transmembrane region" description="Helical" evidence="1">
    <location>
        <begin position="42"/>
        <end position="61"/>
    </location>
</feature>
<organism evidence="2 3">
    <name type="scientific">Carnobacterium maltaromaticum</name>
    <name type="common">Carnobacterium piscicola</name>
    <dbReference type="NCBI Taxonomy" id="2751"/>
    <lineage>
        <taxon>Bacteria</taxon>
        <taxon>Bacillati</taxon>
        <taxon>Bacillota</taxon>
        <taxon>Bacilli</taxon>
        <taxon>Lactobacillales</taxon>
        <taxon>Carnobacteriaceae</taxon>
        <taxon>Carnobacterium</taxon>
    </lineage>
</organism>
<name>A0AAW9JPE3_CARML</name>
<evidence type="ECO:0000313" key="3">
    <source>
        <dbReference type="Proteomes" id="UP001290462"/>
    </source>
</evidence>
<gene>
    <name evidence="2" type="ORF">RAK27_02020</name>
</gene>
<feature type="transmembrane region" description="Helical" evidence="1">
    <location>
        <begin position="97"/>
        <end position="114"/>
    </location>
</feature>
<evidence type="ECO:0008006" key="4">
    <source>
        <dbReference type="Google" id="ProtNLM"/>
    </source>
</evidence>
<feature type="transmembrane region" description="Helical" evidence="1">
    <location>
        <begin position="327"/>
        <end position="353"/>
    </location>
</feature>
<feature type="transmembrane region" description="Helical" evidence="1">
    <location>
        <begin position="365"/>
        <end position="393"/>
    </location>
</feature>
<feature type="transmembrane region" description="Helical" evidence="1">
    <location>
        <begin position="12"/>
        <end position="30"/>
    </location>
</feature>
<keyword evidence="1" id="KW-0472">Membrane</keyword>
<feature type="transmembrane region" description="Helical" evidence="1">
    <location>
        <begin position="237"/>
        <end position="255"/>
    </location>
</feature>
<protein>
    <recommendedName>
        <fullName evidence="4">Polysaccharide polymerase</fullName>
    </recommendedName>
</protein>
<keyword evidence="1" id="KW-0812">Transmembrane</keyword>
<feature type="transmembrane region" description="Helical" evidence="1">
    <location>
        <begin position="197"/>
        <end position="225"/>
    </location>
</feature>
<feature type="transmembrane region" description="Helical" evidence="1">
    <location>
        <begin position="168"/>
        <end position="191"/>
    </location>
</feature>
<evidence type="ECO:0000313" key="2">
    <source>
        <dbReference type="EMBL" id="MDZ5757433.1"/>
    </source>
</evidence>
<sequence>MLLLDGKTPKKSSFILIGLTFLYLLFVNALDTHVPFTKSFHLFELLYLGMVLAIVVSQTILKKELFVGEYLVLGMFTLLVLYGVISNQFLSYQGMKYAFLDCITLSKFIIAYFFGRLLVEETMINQIMLYLQNLVRGISIFLFAALALNLVMPLWPTYETRFGYTIQILIFSHATYLTSTAIFCLLFLIFKRGKYDFIYIGINMVLIILAARNKGLIFLAVYLFVLILQYLKKQTPIWSLIGISSILYFLFQNIISERLFSTETAARSTLYNNGLLLANRYFPFGAGFGSYGSSASIKNYSSLYGELGFNQLYGFSEETTYYLTDSFIAMILGQFGYLGVFLLTGILISMFLLVRRNQKYQSFTLLLFIFIFISMITENFISSSYGVLSFALIGMLVNQESEKNIQEELI</sequence>
<dbReference type="EMBL" id="JAVBVO010000001">
    <property type="protein sequence ID" value="MDZ5757433.1"/>
    <property type="molecule type" value="Genomic_DNA"/>
</dbReference>
<evidence type="ECO:0000256" key="1">
    <source>
        <dbReference type="SAM" id="Phobius"/>
    </source>
</evidence>
<reference evidence="2" key="1">
    <citation type="submission" date="2023-08" db="EMBL/GenBank/DDBJ databases">
        <title>Genomic characterization of piscicolin 126 produced by Carnobacterium maltaromaticum CM22 strain isolated from salmon (Salmo salar).</title>
        <authorList>
            <person name="Gonzalez-Gragera E."/>
            <person name="Garcia-Lopez J.D."/>
            <person name="Teso-Perez C."/>
            <person name="Gimenez-Hernandez I."/>
            <person name="Peralta-Sanchez J.M."/>
            <person name="Valdivia E."/>
            <person name="Montalban-Lopez M."/>
            <person name="Martin-Platero A.M."/>
            <person name="Banos A."/>
            <person name="Martinez-Bueno M."/>
        </authorList>
    </citation>
    <scope>NUCLEOTIDE SEQUENCE</scope>
    <source>
        <strain evidence="2">CM22</strain>
    </source>
</reference>
<dbReference type="AlphaFoldDB" id="A0AAW9JPE3"/>
<keyword evidence="1" id="KW-1133">Transmembrane helix</keyword>
<feature type="transmembrane region" description="Helical" evidence="1">
    <location>
        <begin position="67"/>
        <end position="85"/>
    </location>
</feature>
<dbReference type="Proteomes" id="UP001290462">
    <property type="component" value="Unassembled WGS sequence"/>
</dbReference>
<proteinExistence type="predicted"/>
<accession>A0AAW9JPE3</accession>